<dbReference type="InterPro" id="IPR011009">
    <property type="entry name" value="Kinase-like_dom_sf"/>
</dbReference>
<dbReference type="SUPFAM" id="SSF56112">
    <property type="entry name" value="Protein kinase-like (PK-like)"/>
    <property type="match status" value="1"/>
</dbReference>
<evidence type="ECO:0000313" key="7">
    <source>
        <dbReference type="Proteomes" id="UP001324427"/>
    </source>
</evidence>
<feature type="region of interest" description="Disordered" evidence="4">
    <location>
        <begin position="516"/>
        <end position="574"/>
    </location>
</feature>
<dbReference type="AlphaFoldDB" id="A0AAV9J7H9"/>
<dbReference type="Proteomes" id="UP001324427">
    <property type="component" value="Unassembled WGS sequence"/>
</dbReference>
<dbReference type="PROSITE" id="PS00107">
    <property type="entry name" value="PROTEIN_KINASE_ATP"/>
    <property type="match status" value="1"/>
</dbReference>
<dbReference type="Gene3D" id="3.30.200.20">
    <property type="entry name" value="Phosphorylase Kinase, domain 1"/>
    <property type="match status" value="1"/>
</dbReference>
<evidence type="ECO:0000259" key="5">
    <source>
        <dbReference type="PROSITE" id="PS50011"/>
    </source>
</evidence>
<proteinExistence type="predicted"/>
<keyword evidence="7" id="KW-1185">Reference proteome</keyword>
<feature type="binding site" evidence="3">
    <location>
        <position position="187"/>
    </location>
    <ligand>
        <name>ATP</name>
        <dbReference type="ChEBI" id="CHEBI:30616"/>
    </ligand>
</feature>
<dbReference type="Gene3D" id="1.10.510.10">
    <property type="entry name" value="Transferase(Phosphotransferase) domain 1"/>
    <property type="match status" value="1"/>
</dbReference>
<evidence type="ECO:0000256" key="1">
    <source>
        <dbReference type="ARBA" id="ARBA00022741"/>
    </source>
</evidence>
<reference evidence="6 7" key="1">
    <citation type="submission" date="2021-11" db="EMBL/GenBank/DDBJ databases">
        <title>Black yeast isolated from Biological Soil Crust.</title>
        <authorList>
            <person name="Kurbessoian T."/>
        </authorList>
    </citation>
    <scope>NUCLEOTIDE SEQUENCE [LARGE SCALE GENOMIC DNA]</scope>
    <source>
        <strain evidence="6 7">CCFEE 5522</strain>
    </source>
</reference>
<dbReference type="InterPro" id="IPR008271">
    <property type="entry name" value="Ser/Thr_kinase_AS"/>
</dbReference>
<dbReference type="PROSITE" id="PS50011">
    <property type="entry name" value="PROTEIN_KINASE_DOM"/>
    <property type="match status" value="1"/>
</dbReference>
<gene>
    <name evidence="6" type="ORF">LTR36_008455</name>
</gene>
<organism evidence="6 7">
    <name type="scientific">Oleoguttula mirabilis</name>
    <dbReference type="NCBI Taxonomy" id="1507867"/>
    <lineage>
        <taxon>Eukaryota</taxon>
        <taxon>Fungi</taxon>
        <taxon>Dikarya</taxon>
        <taxon>Ascomycota</taxon>
        <taxon>Pezizomycotina</taxon>
        <taxon>Dothideomycetes</taxon>
        <taxon>Dothideomycetidae</taxon>
        <taxon>Mycosphaerellales</taxon>
        <taxon>Teratosphaeriaceae</taxon>
        <taxon>Oleoguttula</taxon>
    </lineage>
</organism>
<feature type="compositionally biased region" description="Polar residues" evidence="4">
    <location>
        <begin position="629"/>
        <end position="638"/>
    </location>
</feature>
<name>A0AAV9J7H9_9PEZI</name>
<dbReference type="PANTHER" id="PTHR24347">
    <property type="entry name" value="SERINE/THREONINE-PROTEIN KINASE"/>
    <property type="match status" value="1"/>
</dbReference>
<evidence type="ECO:0000256" key="2">
    <source>
        <dbReference type="ARBA" id="ARBA00022840"/>
    </source>
</evidence>
<dbReference type="GO" id="GO:0004672">
    <property type="term" value="F:protein kinase activity"/>
    <property type="evidence" value="ECO:0007669"/>
    <property type="project" value="InterPro"/>
</dbReference>
<keyword evidence="1 3" id="KW-0547">Nucleotide-binding</keyword>
<dbReference type="GO" id="GO:0005524">
    <property type="term" value="F:ATP binding"/>
    <property type="evidence" value="ECO:0007669"/>
    <property type="project" value="UniProtKB-UniRule"/>
</dbReference>
<feature type="domain" description="Protein kinase" evidence="5">
    <location>
        <begin position="158"/>
        <end position="463"/>
    </location>
</feature>
<dbReference type="SMART" id="SM00220">
    <property type="entry name" value="S_TKc"/>
    <property type="match status" value="1"/>
</dbReference>
<dbReference type="PROSITE" id="PS00108">
    <property type="entry name" value="PROTEIN_KINASE_ST"/>
    <property type="match status" value="1"/>
</dbReference>
<evidence type="ECO:0000256" key="3">
    <source>
        <dbReference type="PROSITE-ProRule" id="PRU10141"/>
    </source>
</evidence>
<dbReference type="InterPro" id="IPR017441">
    <property type="entry name" value="Protein_kinase_ATP_BS"/>
</dbReference>
<dbReference type="InterPro" id="IPR000719">
    <property type="entry name" value="Prot_kinase_dom"/>
</dbReference>
<sequence>MASHGGDFSVASLFLRNETLPKRKLGVYHIHANDEVDLGRKHINRAWGIDEPTISAHHLRFRCVMFEEEDEVKVPPLIYARVLSRNTVALVRSDSNHPSAAIILTRDSGDTLLNHGDVLQLTPGISILFEAARQHEVPSSGLDPMMQVEVKRFAKQYQVTGRILGSGGNASVFVAVKQSTQRQVACKIVPLSYKKLDALPVAQQLPAIDAKSLELSLVRKRENLAREYNVLKDLNHPNIICLEKVFCASHNIYIFQELITGGDLLSYIEKMGALGEPQTAVIIRQVAKAVEYLHSNQIVHRDIKPENILMTSWREGARIVLTDFGQARTLEDAKTAARSSAVFRMQSVVGTYGYTAPEVHQQPKRDLQKDNGYSKAIDIWSIGCITATLLTNDLIFPDDGQDSSDADLDHVQSLRERFDLTILDTGIGWRSISRKAKSFVRQCLHVDENVRLTAKQALLHEWFTNRHYAAEIEAAYQRAIHDWKPRSEGGNLIEFVDTTNALQVQITPDHAKQLAERTKSRHFPYQEPSKLPSNAFHNNHIHLPPPQQRHTPLPGISEDSEGDISHTPSADGAAGRQSLFASPICVPNSPVGRKHKAQHSFENLSIEDFAPPHTQYSLDRSMPPPPPSWNDSLTQSQLMLDELSPPEYPSPPRGHLASGSATGKKRTSSFANLDPSLDVASHDIAGHATSGTGQRKRVHY</sequence>
<keyword evidence="2 3" id="KW-0067">ATP-binding</keyword>
<dbReference type="Pfam" id="PF00069">
    <property type="entry name" value="Pkinase"/>
    <property type="match status" value="1"/>
</dbReference>
<evidence type="ECO:0000256" key="4">
    <source>
        <dbReference type="SAM" id="MobiDB-lite"/>
    </source>
</evidence>
<evidence type="ECO:0000313" key="6">
    <source>
        <dbReference type="EMBL" id="KAK4540947.1"/>
    </source>
</evidence>
<accession>A0AAV9J7H9</accession>
<protein>
    <recommendedName>
        <fullName evidence="5">Protein kinase domain-containing protein</fullName>
    </recommendedName>
</protein>
<dbReference type="EMBL" id="JAVFHQ010000059">
    <property type="protein sequence ID" value="KAK4540947.1"/>
    <property type="molecule type" value="Genomic_DNA"/>
</dbReference>
<feature type="region of interest" description="Disordered" evidence="4">
    <location>
        <begin position="613"/>
        <end position="672"/>
    </location>
</feature>
<comment type="caution">
    <text evidence="6">The sequence shown here is derived from an EMBL/GenBank/DDBJ whole genome shotgun (WGS) entry which is preliminary data.</text>
</comment>